<dbReference type="Gene3D" id="3.30.70.2610">
    <property type="match status" value="1"/>
</dbReference>
<keyword evidence="1" id="KW-0804">Transcription</keyword>
<keyword evidence="1" id="KW-0539">Nucleus</keyword>
<dbReference type="GO" id="GO:0001671">
    <property type="term" value="F:ATPase activator activity"/>
    <property type="evidence" value="ECO:0007669"/>
    <property type="project" value="InterPro"/>
</dbReference>
<dbReference type="PANTHER" id="PTHR13152">
    <property type="entry name" value="TFIIH, POLYPEPTIDE 4"/>
    <property type="match status" value="1"/>
</dbReference>
<keyword evidence="1" id="KW-0234">DNA repair</keyword>
<dbReference type="GO" id="GO:0000439">
    <property type="term" value="C:transcription factor TFIIH core complex"/>
    <property type="evidence" value="ECO:0007669"/>
    <property type="project" value="InterPro"/>
</dbReference>
<dbReference type="AlphaFoldDB" id="B0ET79"/>
<feature type="compositionally biased region" description="Polar residues" evidence="2">
    <location>
        <begin position="459"/>
        <end position="468"/>
    </location>
</feature>
<dbReference type="KEGG" id="edi:EDI_202520"/>
<evidence type="ECO:0000256" key="2">
    <source>
        <dbReference type="SAM" id="MobiDB-lite"/>
    </source>
</evidence>
<name>B0ET79_ENTDS</name>
<dbReference type="RefSeq" id="XP_001741280.1">
    <property type="nucleotide sequence ID" value="XM_001741228.1"/>
</dbReference>
<dbReference type="OMA" id="KGFIIIE"/>
<feature type="compositionally biased region" description="Low complexity" evidence="2">
    <location>
        <begin position="443"/>
        <end position="454"/>
    </location>
</feature>
<dbReference type="Pfam" id="PF03849">
    <property type="entry name" value="Tfb2"/>
    <property type="match status" value="1"/>
</dbReference>
<dbReference type="eggNOG" id="KOG3471">
    <property type="taxonomic scope" value="Eukaryota"/>
</dbReference>
<keyword evidence="1" id="KW-0805">Transcription regulation</keyword>
<dbReference type="PANTHER" id="PTHR13152:SF0">
    <property type="entry name" value="GENERAL TRANSCRIPTION FACTOR IIH SUBUNIT 4"/>
    <property type="match status" value="1"/>
</dbReference>
<reference evidence="4" key="1">
    <citation type="submission" date="2007-12" db="EMBL/GenBank/DDBJ databases">
        <title>Annotation of Entamoeba dispar SAW760.</title>
        <authorList>
            <person name="Lorenzi H."/>
            <person name="Inman J."/>
            <person name="Schobel S."/>
            <person name="Amedeo P."/>
            <person name="Caler E."/>
        </authorList>
    </citation>
    <scope>NUCLEOTIDE SEQUENCE [LARGE SCALE GENOMIC DNA]</scope>
    <source>
        <strain evidence="4">ATCC PRA-260 / SAW760</strain>
    </source>
</reference>
<feature type="region of interest" description="Disordered" evidence="2">
    <location>
        <begin position="440"/>
        <end position="489"/>
    </location>
</feature>
<gene>
    <name evidence="3" type="ORF">EDI_202520</name>
</gene>
<dbReference type="VEuPathDB" id="AmoebaDB:EDI_202520"/>
<dbReference type="GO" id="GO:0003690">
    <property type="term" value="F:double-stranded DNA binding"/>
    <property type="evidence" value="ECO:0007669"/>
    <property type="project" value="TreeGrafter"/>
</dbReference>
<comment type="function">
    <text evidence="1">Component of the general transcription and DNA repair factor IIH (TFIIH) core complex which is involved in general and transcription-coupled nucleotide excision repair (NER) of damaged DNA.</text>
</comment>
<evidence type="ECO:0000313" key="4">
    <source>
        <dbReference type="Proteomes" id="UP000008076"/>
    </source>
</evidence>
<sequence>MENNIIEKDIIKYFQVLPEIAMKSAYKSKWTCSEIFRLLPGMCQSLLLRIIFLKERITIHELYNQFKIPNETMDEVINTIHSIHIIDKEEENGILYIKLNNDFQNNFKMNLIGSMEPAYKIKEVNEKVSQIIKEKCLKENCIKTFEYFMNKLLQFNSQPNISNNPLRIFKDLELVKEETRQITRKGYQFLFQETKTQLWVIMLSIIGLIQRRISPFINDVFEMTYLKENIIYNCDRFKKVYGPDPLQLFNDLGIIVYYKEQNVMAITPLMSLLRSNANIPSDLVKKPKTITEINYSVYIYTESQFQVDLYRLFIRKNFQLANLWVGKLNHQSVTEAFAKGITSEMLINFLQPNLPRTIQKQIDLWKKEINRFKEEHVVRYKFYDDAIGRQLFIIVKNESDRLKATILEKEDIRLIFVKYQYGETIRSFMKKKERELLLKQPHPSSTSVPLSLSTDNDSKILSKNNTHSGIKRSVPEGVKPKPSKKYIVD</sequence>
<comment type="subcellular location">
    <subcellularLocation>
        <location evidence="1">Nucleus</location>
    </subcellularLocation>
</comment>
<protein>
    <recommendedName>
        <fullName evidence="1">General transcription factor IIH subunit 4</fullName>
    </recommendedName>
</protein>
<dbReference type="GeneID" id="5886472"/>
<dbReference type="Proteomes" id="UP000008076">
    <property type="component" value="Unassembled WGS sequence"/>
</dbReference>
<keyword evidence="1" id="KW-0227">DNA damage</keyword>
<proteinExistence type="inferred from homology"/>
<organism evidence="4">
    <name type="scientific">Entamoeba dispar (strain ATCC PRA-260 / SAW760)</name>
    <dbReference type="NCBI Taxonomy" id="370354"/>
    <lineage>
        <taxon>Eukaryota</taxon>
        <taxon>Amoebozoa</taxon>
        <taxon>Evosea</taxon>
        <taxon>Archamoebae</taxon>
        <taxon>Mastigamoebida</taxon>
        <taxon>Entamoebidae</taxon>
        <taxon>Entamoeba</taxon>
    </lineage>
</organism>
<evidence type="ECO:0000313" key="3">
    <source>
        <dbReference type="EMBL" id="EDR22239.1"/>
    </source>
</evidence>
<dbReference type="GO" id="GO:0005675">
    <property type="term" value="C:transcription factor TFIIH holo complex"/>
    <property type="evidence" value="ECO:0007669"/>
    <property type="project" value="TreeGrafter"/>
</dbReference>
<keyword evidence="4" id="KW-1185">Reference proteome</keyword>
<dbReference type="GO" id="GO:0006289">
    <property type="term" value="P:nucleotide-excision repair"/>
    <property type="evidence" value="ECO:0007669"/>
    <property type="project" value="InterPro"/>
</dbReference>
<dbReference type="InterPro" id="IPR004598">
    <property type="entry name" value="TFIIH_p52/Tfb2"/>
</dbReference>
<dbReference type="GO" id="GO:0016787">
    <property type="term" value="F:hydrolase activity"/>
    <property type="evidence" value="ECO:0007669"/>
    <property type="project" value="UniProtKB-KW"/>
</dbReference>
<evidence type="ECO:0000256" key="1">
    <source>
        <dbReference type="RuleBase" id="RU364024"/>
    </source>
</evidence>
<keyword evidence="3" id="KW-0378">Hydrolase</keyword>
<dbReference type="EMBL" id="DS550779">
    <property type="protein sequence ID" value="EDR22239.1"/>
    <property type="molecule type" value="Genomic_DNA"/>
</dbReference>
<accession>B0ET79</accession>
<comment type="similarity">
    <text evidence="1">Belongs to the TFB2 family.</text>
</comment>
<dbReference type="OrthoDB" id="364513at2759"/>